<gene>
    <name evidence="3" type="ORF">FAB82_07100</name>
</gene>
<feature type="transmembrane region" description="Helical" evidence="2">
    <location>
        <begin position="124"/>
        <end position="143"/>
    </location>
</feature>
<evidence type="ECO:0000256" key="2">
    <source>
        <dbReference type="SAM" id="Phobius"/>
    </source>
</evidence>
<dbReference type="RefSeq" id="WP_136533845.1">
    <property type="nucleotide sequence ID" value="NZ_STGY01000025.1"/>
</dbReference>
<keyword evidence="2" id="KW-0812">Transmembrane</keyword>
<keyword evidence="2" id="KW-1133">Transmembrane helix</keyword>
<feature type="transmembrane region" description="Helical" evidence="2">
    <location>
        <begin position="102"/>
        <end position="118"/>
    </location>
</feature>
<keyword evidence="2" id="KW-0472">Membrane</keyword>
<evidence type="ECO:0000313" key="3">
    <source>
        <dbReference type="EMBL" id="THV42413.1"/>
    </source>
</evidence>
<sequence length="349" mass="37470">MISEDPDSGEAAPPQEEPIAQQERTQGSVLGLRVALWSMAGLTGICGVPAMTMIPGLEHAFKPDPPLDEMHSTALLVILAFGTALPVYLLAAIHVGLTGRGMVYLGLSVPAFAIQMVLALNAQAFLGIITFLPAAIAGIFALYEATRADIKHQLANPRSRKLILWPDLVVIPASIALVAVLIGHIDAEYVPGEPNTPREFDSSEGWQRLDAVVQDSLSALEAVEGFAVARGPDYRDYSGLNECEHGAARDEEWVDLQIVYRFGELEPDSELSLAYMESLKESWTEHGYTITGDSSAEAATGDQSRGYRVSAATDEGITISYTVGYGQAKLEARTGCILKIGEIDTVDPL</sequence>
<dbReference type="EMBL" id="STGY01000025">
    <property type="protein sequence ID" value="THV42413.1"/>
    <property type="molecule type" value="Genomic_DNA"/>
</dbReference>
<evidence type="ECO:0000313" key="4">
    <source>
        <dbReference type="Proteomes" id="UP000308760"/>
    </source>
</evidence>
<dbReference type="OrthoDB" id="5204837at2"/>
<name>A0A4S8QD11_9ACTN</name>
<dbReference type="AlphaFoldDB" id="A0A4S8QD11"/>
<feature type="region of interest" description="Disordered" evidence="1">
    <location>
        <begin position="1"/>
        <end position="25"/>
    </location>
</feature>
<feature type="transmembrane region" description="Helical" evidence="2">
    <location>
        <begin position="164"/>
        <end position="185"/>
    </location>
</feature>
<reference evidence="3 4" key="2">
    <citation type="submission" date="2019-05" db="EMBL/GenBank/DDBJ databases">
        <title>Glycomyces buryatensis sp. nov.</title>
        <authorList>
            <person name="Nikitina E."/>
        </authorList>
    </citation>
    <scope>NUCLEOTIDE SEQUENCE [LARGE SCALE GENOMIC DNA]</scope>
    <source>
        <strain evidence="3 4">18</strain>
    </source>
</reference>
<dbReference type="Proteomes" id="UP000308760">
    <property type="component" value="Unassembled WGS sequence"/>
</dbReference>
<reference evidence="4" key="1">
    <citation type="submission" date="2019-04" db="EMBL/GenBank/DDBJ databases">
        <title>Nocardioides xinjiangensis sp. nov.</title>
        <authorList>
            <person name="Liu S."/>
        </authorList>
    </citation>
    <scope>NUCLEOTIDE SEQUENCE [LARGE SCALE GENOMIC DNA]</scope>
    <source>
        <strain evidence="4">18</strain>
    </source>
</reference>
<protein>
    <submittedName>
        <fullName evidence="3">Uncharacterized protein</fullName>
    </submittedName>
</protein>
<organism evidence="3 4">
    <name type="scientific">Glycomyces buryatensis</name>
    <dbReference type="NCBI Taxonomy" id="2570927"/>
    <lineage>
        <taxon>Bacteria</taxon>
        <taxon>Bacillati</taxon>
        <taxon>Actinomycetota</taxon>
        <taxon>Actinomycetes</taxon>
        <taxon>Glycomycetales</taxon>
        <taxon>Glycomycetaceae</taxon>
        <taxon>Glycomyces</taxon>
    </lineage>
</organism>
<feature type="transmembrane region" description="Helical" evidence="2">
    <location>
        <begin position="74"/>
        <end position="95"/>
    </location>
</feature>
<proteinExistence type="predicted"/>
<evidence type="ECO:0000256" key="1">
    <source>
        <dbReference type="SAM" id="MobiDB-lite"/>
    </source>
</evidence>
<accession>A0A4S8QD11</accession>
<feature type="transmembrane region" description="Helical" evidence="2">
    <location>
        <begin position="34"/>
        <end position="54"/>
    </location>
</feature>
<keyword evidence="4" id="KW-1185">Reference proteome</keyword>
<comment type="caution">
    <text evidence="3">The sequence shown here is derived from an EMBL/GenBank/DDBJ whole genome shotgun (WGS) entry which is preliminary data.</text>
</comment>